<dbReference type="GO" id="GO:0006071">
    <property type="term" value="P:glycerol metabolic process"/>
    <property type="evidence" value="ECO:0007669"/>
    <property type="project" value="UniProtKB-KW"/>
</dbReference>
<evidence type="ECO:0000256" key="4">
    <source>
        <dbReference type="ARBA" id="ARBA00023163"/>
    </source>
</evidence>
<name>A0AAU7M2G5_9ACTN</name>
<evidence type="ECO:0000256" key="5">
    <source>
        <dbReference type="ARBA" id="ARBA00058938"/>
    </source>
</evidence>
<dbReference type="SMART" id="SM00346">
    <property type="entry name" value="HTH_ICLR"/>
    <property type="match status" value="1"/>
</dbReference>
<evidence type="ECO:0000256" key="3">
    <source>
        <dbReference type="ARBA" id="ARBA00023125"/>
    </source>
</evidence>
<sequence>MPGPVQSVERAAAILRLLASETEPLALAEITASLGLAKPTTHGLLRTLREVGFVEQDENSGQYLLAADFLHLGLTHLDPNELRSRALNWTDALAARTGEAARVAVFRDGAVVIAHHVFGLHGRSQRADVVGRLPLHASALGKVLLAFDPGAARSIVGRPLESLTYRTVTDRPTLLRQLADVRDTGWAAAVEESDPDTAGIAAPIRDRGGYVVAAVGIAGPVDAICDSRSRPRVGLANEVVRAARSISREFGHGRG</sequence>
<dbReference type="AlphaFoldDB" id="A0AAU7M2G5"/>
<dbReference type="InterPro" id="IPR029016">
    <property type="entry name" value="GAF-like_dom_sf"/>
</dbReference>
<dbReference type="PROSITE" id="PS51077">
    <property type="entry name" value="HTH_ICLR"/>
    <property type="match status" value="1"/>
</dbReference>
<evidence type="ECO:0000256" key="6">
    <source>
        <dbReference type="ARBA" id="ARBA00070406"/>
    </source>
</evidence>
<dbReference type="PANTHER" id="PTHR30136:SF24">
    <property type="entry name" value="HTH-TYPE TRANSCRIPTIONAL REPRESSOR ALLR"/>
    <property type="match status" value="1"/>
</dbReference>
<dbReference type="Gene3D" id="3.30.450.40">
    <property type="match status" value="1"/>
</dbReference>
<dbReference type="Pfam" id="PF01614">
    <property type="entry name" value="IclR_C"/>
    <property type="match status" value="1"/>
</dbReference>
<protein>
    <recommendedName>
        <fullName evidence="6">Glycerol operon regulatory protein</fullName>
    </recommendedName>
</protein>
<evidence type="ECO:0000259" key="8">
    <source>
        <dbReference type="PROSITE" id="PS51078"/>
    </source>
</evidence>
<feature type="domain" description="IclR-ED" evidence="8">
    <location>
        <begin position="68"/>
        <end position="252"/>
    </location>
</feature>
<dbReference type="InterPro" id="IPR036388">
    <property type="entry name" value="WH-like_DNA-bd_sf"/>
</dbReference>
<dbReference type="PANTHER" id="PTHR30136">
    <property type="entry name" value="HELIX-TURN-HELIX TRANSCRIPTIONAL REGULATOR, ICLR FAMILY"/>
    <property type="match status" value="1"/>
</dbReference>
<keyword evidence="3" id="KW-0238">DNA-binding</keyword>
<dbReference type="InterPro" id="IPR005471">
    <property type="entry name" value="Tscrpt_reg_IclR_N"/>
</dbReference>
<evidence type="ECO:0000259" key="7">
    <source>
        <dbReference type="PROSITE" id="PS51077"/>
    </source>
</evidence>
<organism evidence="9">
    <name type="scientific">Micromonospora sp. CCTCC AA 2012012</name>
    <dbReference type="NCBI Taxonomy" id="3111921"/>
    <lineage>
        <taxon>Bacteria</taxon>
        <taxon>Bacillati</taxon>
        <taxon>Actinomycetota</taxon>
        <taxon>Actinomycetes</taxon>
        <taxon>Micromonosporales</taxon>
        <taxon>Micromonosporaceae</taxon>
        <taxon>Micromonospora</taxon>
    </lineage>
</organism>
<comment type="function">
    <text evidence="5">May be an activator protein for the gylABX operon.</text>
</comment>
<evidence type="ECO:0000313" key="9">
    <source>
        <dbReference type="EMBL" id="XBP91643.1"/>
    </source>
</evidence>
<reference evidence="10" key="2">
    <citation type="submission" date="2024-06" db="EMBL/GenBank/DDBJ databases">
        <title>Micromonospora mangrovi CCTCC AA 2012012 genome sequences.</title>
        <authorList>
            <person name="Gao J."/>
        </authorList>
    </citation>
    <scope>NUCLEOTIDE SEQUENCE</scope>
    <source>
        <strain evidence="10">CCTCC AA 2012012</strain>
    </source>
</reference>
<dbReference type="GO" id="GO:0003677">
    <property type="term" value="F:DNA binding"/>
    <property type="evidence" value="ECO:0007669"/>
    <property type="project" value="UniProtKB-KW"/>
</dbReference>
<dbReference type="InterPro" id="IPR014757">
    <property type="entry name" value="Tscrpt_reg_IclR_C"/>
</dbReference>
<proteinExistence type="predicted"/>
<keyword evidence="4" id="KW-0804">Transcription</keyword>
<feature type="domain" description="HTH iclR-type" evidence="7">
    <location>
        <begin position="5"/>
        <end position="67"/>
    </location>
</feature>
<dbReference type="PROSITE" id="PS51078">
    <property type="entry name" value="ICLR_ED"/>
    <property type="match status" value="1"/>
</dbReference>
<accession>A0AAU7M2G5</accession>
<dbReference type="InterPro" id="IPR050707">
    <property type="entry name" value="HTH_MetabolicPath_Reg"/>
</dbReference>
<dbReference type="EMBL" id="CP159342">
    <property type="protein sequence ID" value="XCH72341.1"/>
    <property type="molecule type" value="Genomic_DNA"/>
</dbReference>
<dbReference type="GO" id="GO:0045892">
    <property type="term" value="P:negative regulation of DNA-templated transcription"/>
    <property type="evidence" value="ECO:0007669"/>
    <property type="project" value="TreeGrafter"/>
</dbReference>
<dbReference type="SUPFAM" id="SSF55781">
    <property type="entry name" value="GAF domain-like"/>
    <property type="match status" value="1"/>
</dbReference>
<evidence type="ECO:0000256" key="1">
    <source>
        <dbReference type="ARBA" id="ARBA00022798"/>
    </source>
</evidence>
<dbReference type="InterPro" id="IPR036390">
    <property type="entry name" value="WH_DNA-bd_sf"/>
</dbReference>
<dbReference type="FunFam" id="1.10.10.10:FF:000056">
    <property type="entry name" value="IclR family transcriptional regulator"/>
    <property type="match status" value="1"/>
</dbReference>
<gene>
    <name evidence="10" type="ORF">ABUL08_18585</name>
    <name evidence="9" type="ORF">VK199_18515</name>
</gene>
<keyword evidence="2" id="KW-0805">Transcription regulation</keyword>
<reference evidence="9" key="1">
    <citation type="submission" date="2024-01" db="EMBL/GenBank/DDBJ databases">
        <title>The genome sequence of Micromonospora mangrovi CCTCC AA 2012012.</title>
        <authorList>
            <person name="Gao J."/>
        </authorList>
    </citation>
    <scope>NUCLEOTIDE SEQUENCE</scope>
    <source>
        <strain evidence="9">CCTCC AA 2012012</strain>
    </source>
</reference>
<dbReference type="RefSeq" id="WP_350931186.1">
    <property type="nucleotide sequence ID" value="NZ_CP157762.1"/>
</dbReference>
<keyword evidence="1" id="KW-0319">Glycerol metabolism</keyword>
<dbReference type="Pfam" id="PF09339">
    <property type="entry name" value="HTH_IclR"/>
    <property type="match status" value="1"/>
</dbReference>
<dbReference type="Gene3D" id="1.10.10.10">
    <property type="entry name" value="Winged helix-like DNA-binding domain superfamily/Winged helix DNA-binding domain"/>
    <property type="match status" value="1"/>
</dbReference>
<dbReference type="EMBL" id="CP157762">
    <property type="protein sequence ID" value="XBP91643.1"/>
    <property type="molecule type" value="Genomic_DNA"/>
</dbReference>
<evidence type="ECO:0000313" key="10">
    <source>
        <dbReference type="EMBL" id="XCH72341.1"/>
    </source>
</evidence>
<dbReference type="SUPFAM" id="SSF46785">
    <property type="entry name" value="Winged helix' DNA-binding domain"/>
    <property type="match status" value="1"/>
</dbReference>
<dbReference type="GO" id="GO:0003700">
    <property type="term" value="F:DNA-binding transcription factor activity"/>
    <property type="evidence" value="ECO:0007669"/>
    <property type="project" value="TreeGrafter"/>
</dbReference>
<evidence type="ECO:0000256" key="2">
    <source>
        <dbReference type="ARBA" id="ARBA00023015"/>
    </source>
</evidence>